<dbReference type="AlphaFoldDB" id="A0A8H4RFF6"/>
<feature type="region of interest" description="Disordered" evidence="1">
    <location>
        <begin position="134"/>
        <end position="170"/>
    </location>
</feature>
<feature type="transmembrane region" description="Helical" evidence="2">
    <location>
        <begin position="56"/>
        <end position="75"/>
    </location>
</feature>
<evidence type="ECO:0000313" key="3">
    <source>
        <dbReference type="EMBL" id="KAF4629120.1"/>
    </source>
</evidence>
<comment type="caution">
    <text evidence="3">The sequence shown here is derived from an EMBL/GenBank/DDBJ whole genome shotgun (WGS) entry which is preliminary data.</text>
</comment>
<dbReference type="EMBL" id="JAAMPI010000717">
    <property type="protein sequence ID" value="KAF4629120.1"/>
    <property type="molecule type" value="Genomic_DNA"/>
</dbReference>
<proteinExistence type="predicted"/>
<dbReference type="Proteomes" id="UP000566819">
    <property type="component" value="Unassembled WGS sequence"/>
</dbReference>
<name>A0A8H4RFF6_9HELO</name>
<feature type="compositionally biased region" description="Polar residues" evidence="1">
    <location>
        <begin position="144"/>
        <end position="170"/>
    </location>
</feature>
<organism evidence="3 4">
    <name type="scientific">Cudoniella acicularis</name>
    <dbReference type="NCBI Taxonomy" id="354080"/>
    <lineage>
        <taxon>Eukaryota</taxon>
        <taxon>Fungi</taxon>
        <taxon>Dikarya</taxon>
        <taxon>Ascomycota</taxon>
        <taxon>Pezizomycotina</taxon>
        <taxon>Leotiomycetes</taxon>
        <taxon>Helotiales</taxon>
        <taxon>Tricladiaceae</taxon>
        <taxon>Cudoniella</taxon>
    </lineage>
</organism>
<keyword evidence="4" id="KW-1185">Reference proteome</keyword>
<protein>
    <submittedName>
        <fullName evidence="3">Uncharacterized protein</fullName>
    </submittedName>
</protein>
<sequence>MLIHCCSAISLYIISTITYACFYWKEIAKNGHYTVAGISIIGILAIFYSPLSLDSFFPYVPVCVTVALLVTGYVVPRIREFFGPDDESTRSDEMTAMYTREASLDLESLTPLGDIRDLPWDPLAVSYMGDHSHTDHSIPGIPSSAGSVSSGEDDNNSSIESANTESRFSS</sequence>
<keyword evidence="2" id="KW-1133">Transmembrane helix</keyword>
<evidence type="ECO:0000313" key="4">
    <source>
        <dbReference type="Proteomes" id="UP000566819"/>
    </source>
</evidence>
<reference evidence="3 4" key="1">
    <citation type="submission" date="2020-03" db="EMBL/GenBank/DDBJ databases">
        <title>Draft Genome Sequence of Cudoniella acicularis.</title>
        <authorList>
            <person name="Buettner E."/>
            <person name="Kellner H."/>
        </authorList>
    </citation>
    <scope>NUCLEOTIDE SEQUENCE [LARGE SCALE GENOMIC DNA]</scope>
    <source>
        <strain evidence="3 4">DSM 108380</strain>
    </source>
</reference>
<feature type="transmembrane region" description="Helical" evidence="2">
    <location>
        <begin position="6"/>
        <end position="24"/>
    </location>
</feature>
<keyword evidence="2" id="KW-0472">Membrane</keyword>
<evidence type="ECO:0000256" key="2">
    <source>
        <dbReference type="SAM" id="Phobius"/>
    </source>
</evidence>
<feature type="transmembrane region" description="Helical" evidence="2">
    <location>
        <begin position="31"/>
        <end position="50"/>
    </location>
</feature>
<evidence type="ECO:0000256" key="1">
    <source>
        <dbReference type="SAM" id="MobiDB-lite"/>
    </source>
</evidence>
<accession>A0A8H4RFF6</accession>
<keyword evidence="2" id="KW-0812">Transmembrane</keyword>
<gene>
    <name evidence="3" type="ORF">G7Y89_g9029</name>
</gene>